<evidence type="ECO:0000256" key="1">
    <source>
        <dbReference type="ARBA" id="ARBA00005417"/>
    </source>
</evidence>
<evidence type="ECO:0000256" key="4">
    <source>
        <dbReference type="ARBA" id="ARBA00022840"/>
    </source>
</evidence>
<dbReference type="PROSITE" id="PS50893">
    <property type="entry name" value="ABC_TRANSPORTER_2"/>
    <property type="match status" value="1"/>
</dbReference>
<dbReference type="AlphaFoldDB" id="A0ABD5Z0N9"/>
<proteinExistence type="inferred from homology"/>
<evidence type="ECO:0000256" key="5">
    <source>
        <dbReference type="SAM" id="MobiDB-lite"/>
    </source>
</evidence>
<evidence type="ECO:0000259" key="6">
    <source>
        <dbReference type="PROSITE" id="PS50893"/>
    </source>
</evidence>
<dbReference type="Gene3D" id="3.40.50.300">
    <property type="entry name" value="P-loop containing nucleotide triphosphate hydrolases"/>
    <property type="match status" value="1"/>
</dbReference>
<sequence length="311" mass="34175">MAALSLSGLSKFYGETRAVEDLSFSVREGEVFGFLGPNGAGKTTTIRTLLGFLHPTAGDATVLGVSIHDRDALQEARSRIGYLPSDPSIDPDLTGRRFLDEQAALKGDVRREELVERFDVPVDRRVGELSRGNRQKLAIVQAFVHDPSLAVLDEPTSGLDPLLQETFNTFLREERAAGTTVFFSSHVLSEVRKVCDRVAVVRDGHLAALEDVESLLSRGGKRVRVHVGEDVSASDFDIEGVHDLHVDDEVRFTFTGDYDDLVALLSRFSIRDLDVEEAPLEDVFVRFYGESESPRTDATRRPADTGGEGSV</sequence>
<feature type="region of interest" description="Disordered" evidence="5">
    <location>
        <begin position="292"/>
        <end position="311"/>
    </location>
</feature>
<dbReference type="PANTHER" id="PTHR43335">
    <property type="entry name" value="ABC TRANSPORTER, ATP-BINDING PROTEIN"/>
    <property type="match status" value="1"/>
</dbReference>
<dbReference type="InterPro" id="IPR027417">
    <property type="entry name" value="P-loop_NTPase"/>
</dbReference>
<evidence type="ECO:0000256" key="3">
    <source>
        <dbReference type="ARBA" id="ARBA00022741"/>
    </source>
</evidence>
<protein>
    <submittedName>
        <fullName evidence="7">ATP-binding cassette domain-containing protein</fullName>
    </submittedName>
</protein>
<dbReference type="SUPFAM" id="SSF52540">
    <property type="entry name" value="P-loop containing nucleoside triphosphate hydrolases"/>
    <property type="match status" value="1"/>
</dbReference>
<evidence type="ECO:0000313" key="7">
    <source>
        <dbReference type="EMBL" id="MFC7198727.1"/>
    </source>
</evidence>
<accession>A0ABD5Z0N9</accession>
<dbReference type="GO" id="GO:0005524">
    <property type="term" value="F:ATP binding"/>
    <property type="evidence" value="ECO:0007669"/>
    <property type="project" value="UniProtKB-KW"/>
</dbReference>
<evidence type="ECO:0000313" key="8">
    <source>
        <dbReference type="Proteomes" id="UP001596447"/>
    </source>
</evidence>
<evidence type="ECO:0000256" key="2">
    <source>
        <dbReference type="ARBA" id="ARBA00022448"/>
    </source>
</evidence>
<dbReference type="CDD" id="cd03230">
    <property type="entry name" value="ABC_DR_subfamily_A"/>
    <property type="match status" value="1"/>
</dbReference>
<name>A0ABD5Z0N9_9EURY</name>
<feature type="compositionally biased region" description="Basic and acidic residues" evidence="5">
    <location>
        <begin position="292"/>
        <end position="303"/>
    </location>
</feature>
<dbReference type="RefSeq" id="WP_279528685.1">
    <property type="nucleotide sequence ID" value="NZ_CP122312.1"/>
</dbReference>
<dbReference type="InterPro" id="IPR003593">
    <property type="entry name" value="AAA+_ATPase"/>
</dbReference>
<reference evidence="7 8" key="1">
    <citation type="journal article" date="2019" name="Int. J. Syst. Evol. Microbiol.">
        <title>The Global Catalogue of Microorganisms (GCM) 10K type strain sequencing project: providing services to taxonomists for standard genome sequencing and annotation.</title>
        <authorList>
            <consortium name="The Broad Institute Genomics Platform"/>
            <consortium name="The Broad Institute Genome Sequencing Center for Infectious Disease"/>
            <person name="Wu L."/>
            <person name="Ma J."/>
        </authorList>
    </citation>
    <scope>NUCLEOTIDE SEQUENCE [LARGE SCALE GENOMIC DNA]</scope>
    <source>
        <strain evidence="7 8">XZGYJ-43</strain>
    </source>
</reference>
<dbReference type="InterPro" id="IPR003439">
    <property type="entry name" value="ABC_transporter-like_ATP-bd"/>
</dbReference>
<keyword evidence="2" id="KW-0813">Transport</keyword>
<keyword evidence="4 7" id="KW-0067">ATP-binding</keyword>
<comment type="caution">
    <text evidence="7">The sequence shown here is derived from an EMBL/GenBank/DDBJ whole genome shotgun (WGS) entry which is preliminary data.</text>
</comment>
<dbReference type="SMART" id="SM00382">
    <property type="entry name" value="AAA"/>
    <property type="match status" value="1"/>
</dbReference>
<feature type="domain" description="ABC transporter" evidence="6">
    <location>
        <begin position="4"/>
        <end position="228"/>
    </location>
</feature>
<keyword evidence="3" id="KW-0547">Nucleotide-binding</keyword>
<dbReference type="EMBL" id="JBHTAR010000011">
    <property type="protein sequence ID" value="MFC7198727.1"/>
    <property type="molecule type" value="Genomic_DNA"/>
</dbReference>
<dbReference type="Pfam" id="PF00005">
    <property type="entry name" value="ABC_tran"/>
    <property type="match status" value="1"/>
</dbReference>
<comment type="similarity">
    <text evidence="1">Belongs to the ABC transporter superfamily.</text>
</comment>
<dbReference type="Proteomes" id="UP001596447">
    <property type="component" value="Unassembled WGS sequence"/>
</dbReference>
<keyword evidence="8" id="KW-1185">Reference proteome</keyword>
<gene>
    <name evidence="7" type="ORF">ACFQJ9_04720</name>
</gene>
<organism evidence="7 8">
    <name type="scientific">Halospeciosus flavus</name>
    <dbReference type="NCBI Taxonomy" id="3032283"/>
    <lineage>
        <taxon>Archaea</taxon>
        <taxon>Methanobacteriati</taxon>
        <taxon>Methanobacteriota</taxon>
        <taxon>Stenosarchaea group</taxon>
        <taxon>Halobacteria</taxon>
        <taxon>Halobacteriales</taxon>
        <taxon>Halobacteriaceae</taxon>
        <taxon>Halospeciosus</taxon>
    </lineage>
</organism>